<dbReference type="Pfam" id="PF01568">
    <property type="entry name" value="Molydop_binding"/>
    <property type="match status" value="1"/>
</dbReference>
<dbReference type="Gene3D" id="2.40.40.20">
    <property type="match status" value="1"/>
</dbReference>
<dbReference type="PROSITE" id="PS51669">
    <property type="entry name" value="4FE4S_MOW_BIS_MGD"/>
    <property type="match status" value="1"/>
</dbReference>
<sequence length="686" mass="75305">MPLEIVHSACPHDCPSTCALEVERLDSHRIGRVRGAAENSYTAGVVCAKVARYAERQHHPGRLATPLRRVGDKGIGRDAYAPIAWDDALDEVAERLILAAQRHGSEAVWPYYYAGTMGLVQRDGIHRLRHEMKYSLQKDTICVALSDAGWQAGVGTISGADTREMVESDLIVIWGGNPVATQVNLMTHVTRARKARRAKVVVVDPYRTGTAEAADLHLMLRPGTDAALAVAMMHVLFRDGLVDRDYMTRYTDDPEALEAHVRSRDPHWAEAITGVPAAQIEDFALLYGRTKRSFIRIGYGFSRSRNGAASAHAVSCLPAVTGAWQYVGGGAHYANRTIYHIDNSLIVGADLRDPTIRALDQSRIGAVLTGERRDLGDGPPVTAMLIQNTNPVVVCPDSLKVREGFLRDDLFVCVHEQFMTDTAAMADIVLPATTFLEHDDFYRASGHTHLQVTKKVVEPYAEARSNHDVICALAKRLGCKHRGFFMSVWELIDETLKVSGWPSADSLYEKHWQDCALSSEEMRFRDGFGHADGKFHFKADWSAIGPQGKALSSLPDFAAVIDQADADHPFRLVAAPARQFLNSTFTETPTSQRREERPTILIHPDDAARLDLADGDRVRVGNRQASIVVHAKLFDGLLSGVVVIESIWPNHSFEGGIGVNALTSAEPGLPNGGAVFHDTAVWVRAA</sequence>
<dbReference type="Gene3D" id="2.20.25.90">
    <property type="entry name" value="ADC-like domains"/>
    <property type="match status" value="1"/>
</dbReference>
<dbReference type="Gene3D" id="3.40.50.740">
    <property type="match status" value="1"/>
</dbReference>
<dbReference type="CDD" id="cd02766">
    <property type="entry name" value="MopB_3"/>
    <property type="match status" value="1"/>
</dbReference>
<evidence type="ECO:0000256" key="6">
    <source>
        <dbReference type="ARBA" id="ARBA00023004"/>
    </source>
</evidence>
<dbReference type="InterPro" id="IPR006655">
    <property type="entry name" value="Mopterin_OxRdtase_prok_CS"/>
</dbReference>
<keyword evidence="7" id="KW-0411">Iron-sulfur</keyword>
<evidence type="ECO:0000259" key="8">
    <source>
        <dbReference type="PROSITE" id="PS51669"/>
    </source>
</evidence>
<dbReference type="EMBL" id="JAXCLW010000003">
    <property type="protein sequence ID" value="MDY0883793.1"/>
    <property type="molecule type" value="Genomic_DNA"/>
</dbReference>
<name>A0ABU5EC70_9PROT</name>
<evidence type="ECO:0000313" key="9">
    <source>
        <dbReference type="EMBL" id="MDY0883793.1"/>
    </source>
</evidence>
<keyword evidence="4" id="KW-0479">Metal-binding</keyword>
<dbReference type="InterPro" id="IPR006963">
    <property type="entry name" value="Mopterin_OxRdtase_4Fe-4S_dom"/>
</dbReference>
<keyword evidence="3" id="KW-0500">Molybdenum</keyword>
<accession>A0ABU5EC70</accession>
<dbReference type="SUPFAM" id="SSF50692">
    <property type="entry name" value="ADC-like"/>
    <property type="match status" value="1"/>
</dbReference>
<evidence type="ECO:0000313" key="10">
    <source>
        <dbReference type="Proteomes" id="UP001279642"/>
    </source>
</evidence>
<dbReference type="SMART" id="SM00926">
    <property type="entry name" value="Molybdop_Fe4S4"/>
    <property type="match status" value="1"/>
</dbReference>
<gene>
    <name evidence="9" type="ORF">SMD27_13145</name>
</gene>
<dbReference type="InterPro" id="IPR009010">
    <property type="entry name" value="Asp_de-COase-like_dom_sf"/>
</dbReference>
<dbReference type="InterPro" id="IPR006656">
    <property type="entry name" value="Mopterin_OxRdtase"/>
</dbReference>
<organism evidence="9 10">
    <name type="scientific">Dongia soli</name>
    <dbReference type="NCBI Taxonomy" id="600628"/>
    <lineage>
        <taxon>Bacteria</taxon>
        <taxon>Pseudomonadati</taxon>
        <taxon>Pseudomonadota</taxon>
        <taxon>Alphaproteobacteria</taxon>
        <taxon>Rhodospirillales</taxon>
        <taxon>Dongiaceae</taxon>
        <taxon>Dongia</taxon>
    </lineage>
</organism>
<dbReference type="RefSeq" id="WP_320508860.1">
    <property type="nucleotide sequence ID" value="NZ_JAXCLW010000003.1"/>
</dbReference>
<dbReference type="InterPro" id="IPR037920">
    <property type="entry name" value="YoaE_C"/>
</dbReference>
<protein>
    <submittedName>
        <fullName evidence="9">Molybdopterin oxidoreductase family protein</fullName>
    </submittedName>
</protein>
<evidence type="ECO:0000256" key="5">
    <source>
        <dbReference type="ARBA" id="ARBA00023002"/>
    </source>
</evidence>
<keyword evidence="5" id="KW-0560">Oxidoreductase</keyword>
<evidence type="ECO:0000256" key="3">
    <source>
        <dbReference type="ARBA" id="ARBA00022505"/>
    </source>
</evidence>
<keyword evidence="10" id="KW-1185">Reference proteome</keyword>
<comment type="cofactor">
    <cofactor evidence="1">
        <name>Mo-bis(molybdopterin guanine dinucleotide)</name>
        <dbReference type="ChEBI" id="CHEBI:60539"/>
    </cofactor>
</comment>
<dbReference type="Gene3D" id="3.40.228.10">
    <property type="entry name" value="Dimethylsulfoxide Reductase, domain 2"/>
    <property type="match status" value="1"/>
</dbReference>
<dbReference type="Pfam" id="PF04879">
    <property type="entry name" value="Molybdop_Fe4S4"/>
    <property type="match status" value="1"/>
</dbReference>
<dbReference type="Pfam" id="PF00384">
    <property type="entry name" value="Molybdopterin"/>
    <property type="match status" value="1"/>
</dbReference>
<comment type="caution">
    <text evidence="9">The sequence shown here is derived from an EMBL/GenBank/DDBJ whole genome shotgun (WGS) entry which is preliminary data.</text>
</comment>
<dbReference type="CDD" id="cd02786">
    <property type="entry name" value="MopB_CT_3"/>
    <property type="match status" value="1"/>
</dbReference>
<feature type="domain" description="4Fe-4S Mo/W bis-MGD-type" evidence="8">
    <location>
        <begin position="3"/>
        <end position="61"/>
    </location>
</feature>
<dbReference type="InterPro" id="IPR006657">
    <property type="entry name" value="MoPterin_dinucl-bd_dom"/>
</dbReference>
<evidence type="ECO:0000256" key="7">
    <source>
        <dbReference type="ARBA" id="ARBA00023014"/>
    </source>
</evidence>
<reference evidence="9 10" key="1">
    <citation type="journal article" date="2016" name="Antonie Van Leeuwenhoek">
        <title>Dongia soli sp. nov., isolated from soil from Dokdo, Korea.</title>
        <authorList>
            <person name="Kim D.U."/>
            <person name="Lee H."/>
            <person name="Kim H."/>
            <person name="Kim S.G."/>
            <person name="Ka J.O."/>
        </authorList>
    </citation>
    <scope>NUCLEOTIDE SEQUENCE [LARGE SCALE GENOMIC DNA]</scope>
    <source>
        <strain evidence="9 10">D78</strain>
    </source>
</reference>
<dbReference type="Proteomes" id="UP001279642">
    <property type="component" value="Unassembled WGS sequence"/>
</dbReference>
<evidence type="ECO:0000256" key="2">
    <source>
        <dbReference type="ARBA" id="ARBA00010312"/>
    </source>
</evidence>
<evidence type="ECO:0000256" key="4">
    <source>
        <dbReference type="ARBA" id="ARBA00022723"/>
    </source>
</evidence>
<dbReference type="SUPFAM" id="SSF53706">
    <property type="entry name" value="Formate dehydrogenase/DMSO reductase, domains 1-3"/>
    <property type="match status" value="1"/>
</dbReference>
<dbReference type="InterPro" id="IPR050612">
    <property type="entry name" value="Prok_Mopterin_Oxidored"/>
</dbReference>
<keyword evidence="6" id="KW-0408">Iron</keyword>
<comment type="similarity">
    <text evidence="2">Belongs to the prokaryotic molybdopterin-containing oxidoreductase family.</text>
</comment>
<dbReference type="Gene3D" id="3.30.2070.10">
    <property type="entry name" value="Formate dehydrogenase/DMSO reductase"/>
    <property type="match status" value="1"/>
</dbReference>
<dbReference type="PANTHER" id="PTHR43742:SF6">
    <property type="entry name" value="OXIDOREDUCTASE YYAE-RELATED"/>
    <property type="match status" value="1"/>
</dbReference>
<evidence type="ECO:0000256" key="1">
    <source>
        <dbReference type="ARBA" id="ARBA00001942"/>
    </source>
</evidence>
<dbReference type="PANTHER" id="PTHR43742">
    <property type="entry name" value="TRIMETHYLAMINE-N-OXIDE REDUCTASE"/>
    <property type="match status" value="1"/>
</dbReference>
<dbReference type="PROSITE" id="PS00490">
    <property type="entry name" value="MOLYBDOPTERIN_PROK_2"/>
    <property type="match status" value="1"/>
</dbReference>
<proteinExistence type="inferred from homology"/>